<comment type="caution">
    <text evidence="11">The sequence shown here is derived from an EMBL/GenBank/DDBJ whole genome shotgun (WGS) entry which is preliminary data.</text>
</comment>
<dbReference type="InterPro" id="IPR029063">
    <property type="entry name" value="SAM-dependent_MTases_sf"/>
</dbReference>
<keyword evidence="2 9" id="KW-0820">tRNA-binding</keyword>
<feature type="compositionally biased region" description="Basic residues" evidence="10">
    <location>
        <begin position="43"/>
        <end position="53"/>
    </location>
</feature>
<feature type="compositionally biased region" description="Low complexity" evidence="10">
    <location>
        <begin position="91"/>
        <end position="112"/>
    </location>
</feature>
<comment type="pathway">
    <text evidence="9">tRNA modification; N(7)-methylguanine-tRNA biosynthesis.</text>
</comment>
<feature type="binding site" evidence="9">
    <location>
        <position position="202"/>
    </location>
    <ligand>
        <name>S-adenosyl-L-methionine</name>
        <dbReference type="ChEBI" id="CHEBI:59789"/>
    </ligand>
</feature>
<evidence type="ECO:0000313" key="12">
    <source>
        <dbReference type="Proteomes" id="UP000612055"/>
    </source>
</evidence>
<keyword evidence="5 9" id="KW-0949">S-adenosyl-L-methionine</keyword>
<feature type="binding site" evidence="9">
    <location>
        <begin position="280"/>
        <end position="282"/>
    </location>
    <ligand>
        <name>S-adenosyl-L-methionine</name>
        <dbReference type="ChEBI" id="CHEBI:59789"/>
    </ligand>
</feature>
<dbReference type="EMBL" id="JAEHOE010000064">
    <property type="protein sequence ID" value="KAG2490234.1"/>
    <property type="molecule type" value="Genomic_DNA"/>
</dbReference>
<gene>
    <name evidence="11" type="ORF">HYH03_011358</name>
</gene>
<accession>A0A835Y368</accession>
<feature type="compositionally biased region" description="Basic and acidic residues" evidence="10">
    <location>
        <begin position="67"/>
        <end position="90"/>
    </location>
</feature>
<evidence type="ECO:0000256" key="8">
    <source>
        <dbReference type="ARBA" id="ARBA00023242"/>
    </source>
</evidence>
<feature type="region of interest" description="Disordered" evidence="10">
    <location>
        <begin position="305"/>
        <end position="325"/>
    </location>
</feature>
<dbReference type="PANTHER" id="PTHR23417:SF16">
    <property type="entry name" value="TRNA (GUANINE-N(7)-)-METHYLTRANSFERASE"/>
    <property type="match status" value="1"/>
</dbReference>
<evidence type="ECO:0000256" key="2">
    <source>
        <dbReference type="ARBA" id="ARBA00022555"/>
    </source>
</evidence>
<dbReference type="GO" id="GO:0043527">
    <property type="term" value="C:tRNA methyltransferase complex"/>
    <property type="evidence" value="ECO:0007669"/>
    <property type="project" value="TreeGrafter"/>
</dbReference>
<comment type="subcellular location">
    <subcellularLocation>
        <location evidence="9">Nucleus</location>
    </subcellularLocation>
</comment>
<dbReference type="InterPro" id="IPR003358">
    <property type="entry name" value="tRNA_(Gua-N-7)_MeTrfase_Trmb"/>
</dbReference>
<keyword evidence="3 9" id="KW-0489">Methyltransferase</keyword>
<keyword evidence="4 9" id="KW-0808">Transferase</keyword>
<dbReference type="CDD" id="cd02440">
    <property type="entry name" value="AdoMet_MTases"/>
    <property type="match status" value="1"/>
</dbReference>
<evidence type="ECO:0000256" key="4">
    <source>
        <dbReference type="ARBA" id="ARBA00022679"/>
    </source>
</evidence>
<dbReference type="PROSITE" id="PS51625">
    <property type="entry name" value="SAM_MT_TRMB"/>
    <property type="match status" value="1"/>
</dbReference>
<keyword evidence="7 9" id="KW-0694">RNA-binding</keyword>
<dbReference type="Proteomes" id="UP000612055">
    <property type="component" value="Unassembled WGS sequence"/>
</dbReference>
<dbReference type="NCBIfam" id="TIGR00091">
    <property type="entry name" value="tRNA (guanosine(46)-N7)-methyltransferase TrmB"/>
    <property type="match status" value="1"/>
</dbReference>
<feature type="region of interest" description="Disordered" evidence="10">
    <location>
        <begin position="1"/>
        <end position="115"/>
    </location>
</feature>
<dbReference type="GO" id="GO:0005634">
    <property type="term" value="C:nucleus"/>
    <property type="evidence" value="ECO:0007669"/>
    <property type="project" value="UniProtKB-SubCell"/>
</dbReference>
<dbReference type="AlphaFoldDB" id="A0A835Y368"/>
<evidence type="ECO:0000256" key="9">
    <source>
        <dbReference type="HAMAP-Rule" id="MF_03055"/>
    </source>
</evidence>
<evidence type="ECO:0000256" key="1">
    <source>
        <dbReference type="ARBA" id="ARBA00000142"/>
    </source>
</evidence>
<proteinExistence type="inferred from homology"/>
<evidence type="ECO:0000313" key="11">
    <source>
        <dbReference type="EMBL" id="KAG2490234.1"/>
    </source>
</evidence>
<keyword evidence="8 9" id="KW-0539">Nucleus</keyword>
<dbReference type="FunFam" id="3.40.50.150:FF:000309">
    <property type="entry name" value="tRNA (guanine-N(7)-)-methyltransferase"/>
    <property type="match status" value="1"/>
</dbReference>
<dbReference type="InterPro" id="IPR025763">
    <property type="entry name" value="Trm8_euk"/>
</dbReference>
<reference evidence="11" key="1">
    <citation type="journal article" date="2020" name="bioRxiv">
        <title>Comparative genomics of Chlamydomonas.</title>
        <authorList>
            <person name="Craig R.J."/>
            <person name="Hasan A.R."/>
            <person name="Ness R.W."/>
            <person name="Keightley P.D."/>
        </authorList>
    </citation>
    <scope>NUCLEOTIDE SEQUENCE</scope>
    <source>
        <strain evidence="11">CCAP 11/70</strain>
    </source>
</reference>
<dbReference type="GO" id="GO:0000049">
    <property type="term" value="F:tRNA binding"/>
    <property type="evidence" value="ECO:0007669"/>
    <property type="project" value="UniProtKB-UniRule"/>
</dbReference>
<protein>
    <recommendedName>
        <fullName evidence="9">tRNA (guanine-N(7)-)-methyltransferase</fullName>
        <ecNumber evidence="9">2.1.1.33</ecNumber>
    </recommendedName>
    <alternativeName>
        <fullName evidence="9">tRNA (guanine(46)-N(7))-methyltransferase</fullName>
    </alternativeName>
    <alternativeName>
        <fullName evidence="9">tRNA(m7G46)-methyltransferase</fullName>
    </alternativeName>
</protein>
<comment type="function">
    <text evidence="9">Catalyzes the formation of N(7)-methylguanine at position 46 (m7G46) in tRNA.</text>
</comment>
<comment type="similarity">
    <text evidence="9">Belongs to the class I-like SAM-binding methyltransferase superfamily. TrmB family.</text>
</comment>
<dbReference type="EC" id="2.1.1.33" evidence="9"/>
<dbReference type="OrthoDB" id="47276at2759"/>
<feature type="active site" evidence="9">
    <location>
        <position position="205"/>
    </location>
</feature>
<feature type="binding site" evidence="9">
    <location>
        <begin position="182"/>
        <end position="183"/>
    </location>
    <ligand>
        <name>S-adenosyl-L-methionine</name>
        <dbReference type="ChEBI" id="CHEBI:59789"/>
    </ligand>
</feature>
<dbReference type="GO" id="GO:0008176">
    <property type="term" value="F:tRNA (guanine(46)-N7)-methyltransferase activity"/>
    <property type="evidence" value="ECO:0007669"/>
    <property type="project" value="UniProtKB-UniRule"/>
</dbReference>
<dbReference type="UniPathway" id="UPA00989"/>
<organism evidence="11 12">
    <name type="scientific">Edaphochlamys debaryana</name>
    <dbReference type="NCBI Taxonomy" id="47281"/>
    <lineage>
        <taxon>Eukaryota</taxon>
        <taxon>Viridiplantae</taxon>
        <taxon>Chlorophyta</taxon>
        <taxon>core chlorophytes</taxon>
        <taxon>Chlorophyceae</taxon>
        <taxon>CS clade</taxon>
        <taxon>Chlamydomonadales</taxon>
        <taxon>Chlamydomonadales incertae sedis</taxon>
        <taxon>Edaphochlamys</taxon>
    </lineage>
</organism>
<keyword evidence="6 9" id="KW-0819">tRNA processing</keyword>
<dbReference type="HAMAP" id="MF_03055">
    <property type="entry name" value="tRNA_methyltr_TrmB_euk"/>
    <property type="match status" value="1"/>
</dbReference>
<keyword evidence="12" id="KW-1185">Reference proteome</keyword>
<name>A0A835Y368_9CHLO</name>
<sequence length="325" mass="36169">MAPKRPREDGGAGGGEGKGKGKGKGKHEPKPKPQHNPKEEHAHPRKRFYRARAHSNPLNDASFDVPTRPEDFDWGDHFPELHQEWTERRAAAATAAAAGEQEQAAAAGAGPSSEEEPPLVRFVDIGCGFGGLLVKLATIYPDTLMMGMEIRDKVSEYVRERIAALRRETPGSYKNCSVLRTNAMKYLPNYFRKGQLTKMFFLFPDPHFKTANHRRRIINTHLITEYAHLLAPGGWLYTISDVPELGEWMKAKLDSHPLFERVSEEELEADPAANLLDKSSEEGLKVARSGGSTYRNVYRRLEKPRQLPASVAPAPAGLKATIPTD</sequence>
<feature type="compositionally biased region" description="Basic and acidic residues" evidence="10">
    <location>
        <begin position="26"/>
        <end position="42"/>
    </location>
</feature>
<evidence type="ECO:0000256" key="6">
    <source>
        <dbReference type="ARBA" id="ARBA00022694"/>
    </source>
</evidence>
<dbReference type="Gene3D" id="3.40.50.150">
    <property type="entry name" value="Vaccinia Virus protein VP39"/>
    <property type="match status" value="1"/>
</dbReference>
<evidence type="ECO:0000256" key="7">
    <source>
        <dbReference type="ARBA" id="ARBA00022884"/>
    </source>
</evidence>
<dbReference type="PANTHER" id="PTHR23417">
    <property type="entry name" value="3-DEOXY-D-MANNO-OCTULOSONIC-ACID TRANSFERASE/TRNA GUANINE-N 7 - -METHYLTRANSFERASE"/>
    <property type="match status" value="1"/>
</dbReference>
<feature type="compositionally biased region" description="Basic and acidic residues" evidence="10">
    <location>
        <begin position="1"/>
        <end position="10"/>
    </location>
</feature>
<dbReference type="SUPFAM" id="SSF53335">
    <property type="entry name" value="S-adenosyl-L-methionine-dependent methyltransferases"/>
    <property type="match status" value="1"/>
</dbReference>
<evidence type="ECO:0000256" key="5">
    <source>
        <dbReference type="ARBA" id="ARBA00022691"/>
    </source>
</evidence>
<evidence type="ECO:0000256" key="3">
    <source>
        <dbReference type="ARBA" id="ARBA00022603"/>
    </source>
</evidence>
<feature type="binding site" evidence="9">
    <location>
        <begin position="149"/>
        <end position="150"/>
    </location>
    <ligand>
        <name>S-adenosyl-L-methionine</name>
        <dbReference type="ChEBI" id="CHEBI:59789"/>
    </ligand>
</feature>
<comment type="catalytic activity">
    <reaction evidence="1 9">
        <text>guanosine(46) in tRNA + S-adenosyl-L-methionine = N(7)-methylguanosine(46) in tRNA + S-adenosyl-L-homocysteine</text>
        <dbReference type="Rhea" id="RHEA:42708"/>
        <dbReference type="Rhea" id="RHEA-COMP:10188"/>
        <dbReference type="Rhea" id="RHEA-COMP:10189"/>
        <dbReference type="ChEBI" id="CHEBI:57856"/>
        <dbReference type="ChEBI" id="CHEBI:59789"/>
        <dbReference type="ChEBI" id="CHEBI:74269"/>
        <dbReference type="ChEBI" id="CHEBI:74480"/>
        <dbReference type="EC" id="2.1.1.33"/>
    </reaction>
</comment>
<dbReference type="Pfam" id="PF02390">
    <property type="entry name" value="Methyltransf_4"/>
    <property type="match status" value="1"/>
</dbReference>
<evidence type="ECO:0000256" key="10">
    <source>
        <dbReference type="SAM" id="MobiDB-lite"/>
    </source>
</evidence>
<feature type="binding site" evidence="9">
    <location>
        <position position="126"/>
    </location>
    <ligand>
        <name>S-adenosyl-L-methionine</name>
        <dbReference type="ChEBI" id="CHEBI:59789"/>
    </ligand>
</feature>